<proteinExistence type="predicted"/>
<keyword evidence="1" id="KW-0934">Plastid</keyword>
<organism evidence="1">
    <name type="scientific">Monomorphina parapyrum</name>
    <dbReference type="NCBI Taxonomy" id="1664066"/>
    <lineage>
        <taxon>Eukaryota</taxon>
        <taxon>Discoba</taxon>
        <taxon>Euglenozoa</taxon>
        <taxon>Euglenida</taxon>
        <taxon>Spirocuta</taxon>
        <taxon>Euglenophyceae</taxon>
        <taxon>Euglenales</taxon>
        <taxon>Euglenaceae</taxon>
        <taxon>Monomorphina</taxon>
    </lineage>
</organism>
<dbReference type="GeneID" id="24571380"/>
<gene>
    <name evidence="1" type="primary">rpoA</name>
</gene>
<dbReference type="Gene3D" id="2.170.120.12">
    <property type="entry name" value="DNA-directed RNA polymerase, insert domain"/>
    <property type="match status" value="1"/>
</dbReference>
<dbReference type="AlphaFoldDB" id="A0A0G3VJR6"/>
<sequence>MKLLKIKILKNKKNNKSNYGLLKIESKAFEKYQILGNLIRRSLIKDNVRIRIKNIKFFLSKQKEEKEYDTFQPIDEFSDFEEINKPIYQISKNLKRIQIKEEGKKLLNTRNIATLNTQKKNRLQIKDIKFPKNIKVLNPSKSIFDITHNTIKLKILMEISVRLIKMKI</sequence>
<accession>A0A0G3VJR6</accession>
<reference evidence="1" key="1">
    <citation type="journal article" date="2015" name="J. Eukaryot. Microbiol.">
        <title>Chloroplast Genome Evolution in the Euglenaceae.</title>
        <authorList>
            <person name="Bennett M.S."/>
            <person name="Triemer R.E."/>
        </authorList>
    </citation>
    <scope>NUCLEOTIDE SEQUENCE</scope>
    <source>
        <strain evidence="1">UTEX 2354</strain>
    </source>
</reference>
<dbReference type="SUPFAM" id="SSF56553">
    <property type="entry name" value="Insert subdomain of RNA polymerase alpha subunit"/>
    <property type="match status" value="1"/>
</dbReference>
<keyword evidence="1" id="KW-0150">Chloroplast</keyword>
<dbReference type="RefSeq" id="YP_009145462.1">
    <property type="nucleotide sequence ID" value="NC_027287.1"/>
</dbReference>
<protein>
    <submittedName>
        <fullName evidence="1">RNA polymerase alpha subunit</fullName>
    </submittedName>
</protein>
<name>A0A0G3VJR6_9EUGL</name>
<dbReference type="EMBL" id="KP455987">
    <property type="protein sequence ID" value="AKL78935.1"/>
    <property type="molecule type" value="Genomic_DNA"/>
</dbReference>
<evidence type="ECO:0000313" key="1">
    <source>
        <dbReference type="EMBL" id="AKL78935.1"/>
    </source>
</evidence>
<dbReference type="InterPro" id="IPR036643">
    <property type="entry name" value="RNApol_insert_sf"/>
</dbReference>
<geneLocation type="chloroplast" evidence="1"/>